<sequence>MEVLQAQIDEDDMEHEEEEEPAMDVLVEDGENEVDDEEVEQYEVESEENEDGNQTGSQPEEDPEEMNDNRTGSQPAEEPEAEMSEDEDPVDTHVMSAQERKKLQKTTQEVISSVQVALGRRPRCSESEEPRLSIYPPDGTGNGDKDTGKLFGKKWGFITNAPGIVAMLDRLQCDHSHDHQLVEGKSGGQLRSIQTQVYPKKLINSILGGLACNERFEHLCLPVSQADVQDESPELSKGSLDRIRNAVKKMHINLGHASLEDMVRILKHHGTRPEVLEVVKTFQCDLCDARRQPKAVKDSAVPRDSAPLRYLGLDVKWLPTWKKDVQIIKALNVVCRASGFQQMYPFRETETADLLVRLYRMWTRSFGRPRYVKFDASRCNLGQQFWDALERDGTTPLDIPGEAHEQLGPGDVEVQGRHFAMMLTKVIDQMRPDDYPQRLRTASEREADRFLVRDIRAAAAQLFPEVGVTKNTQKNFIDITKDDLPPGDLCPDSPTSDSQQHPMEMAEQPDQPEQADRPSQPSVHTNPPVTISSSLSDQLDQLSPDELNAWRESAERANRLDGETQALADGLGHTEWLACHLAELKHQTFALAERSEYFQEFGIQAITDCKSIYDHLQAYEAEPQEHMVKVSTKGCEEAEVRALFETMVARYVKDEEDYQRNLLQTRTTCKAKLPLSLVNSKIFRGETGFATFTFTKTTQMVAIHAGAAHLDAVEDTFTDVIDKFKTMMTKKEIMPMVEGTGEWSEAFRKILLEGPMSQYLDAENEKKEGQDKAPVTMTQTLTPQDDEYVAAIAELCHEGARKLHSFPAWRKKYLRVMCQEFGAEPGVVMELSGLTEHFNMSTDDGEWTVEAAPATAGGPKAKPKSRAFWSGLFAAAGAAVGLRGRATNPFKGDLSPVRLLEWNEANTLGTASLALMALERSSLAGKLRSGEPRAKSYTPAKTIGEAVAPCYVHPPKWSFGGGKTRSTTLSATDGGGSLSCGSLASLKRKPKRSLSRGFGSGRGTTRRPSVSPGPGSYDLVRVGDEVPQWSSRSLLPWGTRTGGRSQLVHSASDVGPGEYTAEQGMELGPTAKIGQKLQELPDSRINYPAPGHYPLGSTLCPKKPYKKGCPSPGIMGSGQRSTMSSKDDGPGFVYHPGVEPTTRAQFWSQGERKSWLDADPDDPPGPGAYNLGSCLQDGEGSPSGWPKDEKQFRKMDGLLPADVPGPEYDVPFERLGWKIGFRGRLAPPKEEQKLSPDAYHPSTELVTYCAGVPKPMHRTAERRSIFDVAASHEGAAEALFKRALKGLGEDAEAGKSEMYESSGPSWSLMPRRPPAKKEEGCTS</sequence>
<reference evidence="2 3" key="1">
    <citation type="submission" date="2024-02" db="EMBL/GenBank/DDBJ databases">
        <authorList>
            <person name="Chen Y."/>
            <person name="Shah S."/>
            <person name="Dougan E. K."/>
            <person name="Thang M."/>
            <person name="Chan C."/>
        </authorList>
    </citation>
    <scope>NUCLEOTIDE SEQUENCE [LARGE SCALE GENOMIC DNA]</scope>
</reference>
<keyword evidence="3" id="KW-1185">Reference proteome</keyword>
<comment type="caution">
    <text evidence="2">The sequence shown here is derived from an EMBL/GenBank/DDBJ whole genome shotgun (WGS) entry which is preliminary data.</text>
</comment>
<feature type="region of interest" description="Disordered" evidence="1">
    <location>
        <begin position="1291"/>
        <end position="1323"/>
    </location>
</feature>
<dbReference type="EMBL" id="CAXAMM010038884">
    <property type="protein sequence ID" value="CAK9081719.1"/>
    <property type="molecule type" value="Genomic_DNA"/>
</dbReference>
<proteinExistence type="predicted"/>
<name>A0ABP0Q0I0_9DINO</name>
<feature type="region of interest" description="Disordered" evidence="1">
    <location>
        <begin position="1"/>
        <end position="91"/>
    </location>
</feature>
<evidence type="ECO:0000256" key="1">
    <source>
        <dbReference type="SAM" id="MobiDB-lite"/>
    </source>
</evidence>
<organism evidence="2 3">
    <name type="scientific">Durusdinium trenchii</name>
    <dbReference type="NCBI Taxonomy" id="1381693"/>
    <lineage>
        <taxon>Eukaryota</taxon>
        <taxon>Sar</taxon>
        <taxon>Alveolata</taxon>
        <taxon>Dinophyceae</taxon>
        <taxon>Suessiales</taxon>
        <taxon>Symbiodiniaceae</taxon>
        <taxon>Durusdinium</taxon>
    </lineage>
</organism>
<feature type="compositionally biased region" description="Acidic residues" evidence="1">
    <location>
        <begin position="77"/>
        <end position="89"/>
    </location>
</feature>
<feature type="region of interest" description="Disordered" evidence="1">
    <location>
        <begin position="478"/>
        <end position="540"/>
    </location>
</feature>
<feature type="non-terminal residue" evidence="2">
    <location>
        <position position="1323"/>
    </location>
</feature>
<feature type="compositionally biased region" description="Acidic residues" evidence="1">
    <location>
        <begin position="8"/>
        <end position="51"/>
    </location>
</feature>
<gene>
    <name evidence="2" type="ORF">SCF082_LOCUS38870</name>
</gene>
<feature type="compositionally biased region" description="Polar residues" evidence="1">
    <location>
        <begin position="517"/>
        <end position="531"/>
    </location>
</feature>
<feature type="region of interest" description="Disordered" evidence="1">
    <location>
        <begin position="981"/>
        <end position="1019"/>
    </location>
</feature>
<feature type="region of interest" description="Disordered" evidence="1">
    <location>
        <begin position="120"/>
        <end position="144"/>
    </location>
</feature>
<evidence type="ECO:0000313" key="2">
    <source>
        <dbReference type="EMBL" id="CAK9081719.1"/>
    </source>
</evidence>
<accession>A0ABP0Q0I0</accession>
<evidence type="ECO:0008006" key="4">
    <source>
        <dbReference type="Google" id="ProtNLM"/>
    </source>
</evidence>
<protein>
    <recommendedName>
        <fullName evidence="4">Integrase catalytic domain-containing protein</fullName>
    </recommendedName>
</protein>
<dbReference type="Proteomes" id="UP001642464">
    <property type="component" value="Unassembled WGS sequence"/>
</dbReference>
<evidence type="ECO:0000313" key="3">
    <source>
        <dbReference type="Proteomes" id="UP001642464"/>
    </source>
</evidence>